<accession>A0A2U1Q832</accession>
<gene>
    <name evidence="2" type="ORF">CTI12_AA064020</name>
</gene>
<comment type="caution">
    <text evidence="2">The sequence shown here is derived from an EMBL/GenBank/DDBJ whole genome shotgun (WGS) entry which is preliminary data.</text>
</comment>
<dbReference type="AlphaFoldDB" id="A0A2U1Q832"/>
<dbReference type="Proteomes" id="UP000245207">
    <property type="component" value="Unassembled WGS sequence"/>
</dbReference>
<proteinExistence type="predicted"/>
<protein>
    <submittedName>
        <fullName evidence="2">Plant PDR ABC transporter associated</fullName>
    </submittedName>
</protein>
<keyword evidence="3" id="KW-1185">Reference proteome</keyword>
<dbReference type="PANTHER" id="PTHR19241">
    <property type="entry name" value="ATP-BINDING CASSETTE TRANSPORTER"/>
    <property type="match status" value="1"/>
</dbReference>
<dbReference type="EMBL" id="PKPP01000338">
    <property type="protein sequence ID" value="PWA94072.1"/>
    <property type="molecule type" value="Genomic_DNA"/>
</dbReference>
<organism evidence="2 3">
    <name type="scientific">Artemisia annua</name>
    <name type="common">Sweet wormwood</name>
    <dbReference type="NCBI Taxonomy" id="35608"/>
    <lineage>
        <taxon>Eukaryota</taxon>
        <taxon>Viridiplantae</taxon>
        <taxon>Streptophyta</taxon>
        <taxon>Embryophyta</taxon>
        <taxon>Tracheophyta</taxon>
        <taxon>Spermatophyta</taxon>
        <taxon>Magnoliopsida</taxon>
        <taxon>eudicotyledons</taxon>
        <taxon>Gunneridae</taxon>
        <taxon>Pentapetalae</taxon>
        <taxon>asterids</taxon>
        <taxon>campanulids</taxon>
        <taxon>Asterales</taxon>
        <taxon>Asteraceae</taxon>
        <taxon>Asteroideae</taxon>
        <taxon>Anthemideae</taxon>
        <taxon>Artemisiinae</taxon>
        <taxon>Artemisia</taxon>
    </lineage>
</organism>
<evidence type="ECO:0000256" key="1">
    <source>
        <dbReference type="ARBA" id="ARBA00022448"/>
    </source>
</evidence>
<name>A0A2U1Q832_ARTAN</name>
<evidence type="ECO:0000313" key="3">
    <source>
        <dbReference type="Proteomes" id="UP000245207"/>
    </source>
</evidence>
<dbReference type="OrthoDB" id="66620at2759"/>
<dbReference type="STRING" id="35608.A0A2U1Q832"/>
<keyword evidence="1" id="KW-0813">Transport</keyword>
<evidence type="ECO:0000313" key="2">
    <source>
        <dbReference type="EMBL" id="PWA94072.1"/>
    </source>
</evidence>
<reference evidence="2 3" key="1">
    <citation type="journal article" date="2018" name="Mol. Plant">
        <title>The genome of Artemisia annua provides insight into the evolution of Asteraceae family and artemisinin biosynthesis.</title>
        <authorList>
            <person name="Shen Q."/>
            <person name="Zhang L."/>
            <person name="Liao Z."/>
            <person name="Wang S."/>
            <person name="Yan T."/>
            <person name="Shi P."/>
            <person name="Liu M."/>
            <person name="Fu X."/>
            <person name="Pan Q."/>
            <person name="Wang Y."/>
            <person name="Lv Z."/>
            <person name="Lu X."/>
            <person name="Zhang F."/>
            <person name="Jiang W."/>
            <person name="Ma Y."/>
            <person name="Chen M."/>
            <person name="Hao X."/>
            <person name="Li L."/>
            <person name="Tang Y."/>
            <person name="Lv G."/>
            <person name="Zhou Y."/>
            <person name="Sun X."/>
            <person name="Brodelius P.E."/>
            <person name="Rose J.K.C."/>
            <person name="Tang K."/>
        </authorList>
    </citation>
    <scope>NUCLEOTIDE SEQUENCE [LARGE SCALE GENOMIC DNA]</scope>
    <source>
        <strain evidence="3">cv. Huhao1</strain>
        <tissue evidence="2">Leaf</tissue>
    </source>
</reference>
<sequence>MTVRETMNFSGRCLGVGPRYKLLSEILKMEKEERNAFPIATARPGTETNLMIDYVLKILGLESCADTMVGDQMRRGISGGKRNVSLLTCCPTACHFLDQK</sequence>